<feature type="non-terminal residue" evidence="1">
    <location>
        <position position="231"/>
    </location>
</feature>
<accession>A0A813J672</accession>
<protein>
    <submittedName>
        <fullName evidence="1">Uncharacterized protein</fullName>
    </submittedName>
</protein>
<proteinExistence type="predicted"/>
<dbReference type="EMBL" id="CAJNNW010021147">
    <property type="protein sequence ID" value="CAE8667523.1"/>
    <property type="molecule type" value="Genomic_DNA"/>
</dbReference>
<feature type="non-terminal residue" evidence="1">
    <location>
        <position position="1"/>
    </location>
</feature>
<comment type="caution">
    <text evidence="1">The sequence shown here is derived from an EMBL/GenBank/DDBJ whole genome shotgun (WGS) entry which is preliminary data.</text>
</comment>
<name>A0A813J672_POLGL</name>
<dbReference type="Proteomes" id="UP000626109">
    <property type="component" value="Unassembled WGS sequence"/>
</dbReference>
<dbReference type="AlphaFoldDB" id="A0A813J672"/>
<evidence type="ECO:0000313" key="2">
    <source>
        <dbReference type="Proteomes" id="UP000626109"/>
    </source>
</evidence>
<gene>
    <name evidence="1" type="ORF">PGLA2088_LOCUS16612</name>
</gene>
<reference evidence="1" key="1">
    <citation type="submission" date="2021-02" db="EMBL/GenBank/DDBJ databases">
        <authorList>
            <person name="Dougan E. K."/>
            <person name="Rhodes N."/>
            <person name="Thang M."/>
            <person name="Chan C."/>
        </authorList>
    </citation>
    <scope>NUCLEOTIDE SEQUENCE</scope>
</reference>
<organism evidence="1 2">
    <name type="scientific">Polarella glacialis</name>
    <name type="common">Dinoflagellate</name>
    <dbReference type="NCBI Taxonomy" id="89957"/>
    <lineage>
        <taxon>Eukaryota</taxon>
        <taxon>Sar</taxon>
        <taxon>Alveolata</taxon>
        <taxon>Dinophyceae</taxon>
        <taxon>Suessiales</taxon>
        <taxon>Suessiaceae</taxon>
        <taxon>Polarella</taxon>
    </lineage>
</organism>
<sequence length="231" mass="26740">AEHFVILVFKKREDDTAAATQIINCLEDEIRAHGGKIQLRNDRPEQWEILDGQDNYLEPNHLNPAIFDFDTIMLAAFQSSEYVQTWWNSDAVFNLLKYRVSIEKMGIFTVDGLIPAFDVQFKSKMAFGDKLMFLEFLKLKAFKPMQQYVDNYKRFASQAVKDIGTACHLLFAEGISGVLMNDFPIEAACASSWRTRQDAHMWYESNTYQEKLMPDRSNYARCFTLVVPIFS</sequence>
<evidence type="ECO:0000313" key="1">
    <source>
        <dbReference type="EMBL" id="CAE8667523.1"/>
    </source>
</evidence>